<reference evidence="8 9" key="1">
    <citation type="submission" date="2016-10" db="EMBL/GenBank/DDBJ databases">
        <authorList>
            <person name="de Groot N.N."/>
        </authorList>
    </citation>
    <scope>NUCLEOTIDE SEQUENCE [LARGE SCALE GENOMIC DNA]</scope>
    <source>
        <strain evidence="8 9">DSM 21668</strain>
    </source>
</reference>
<dbReference type="InterPro" id="IPR033985">
    <property type="entry name" value="SusD-like_N"/>
</dbReference>
<protein>
    <submittedName>
        <fullName evidence="8">Starch-binding associating with outer membrane</fullName>
    </submittedName>
</protein>
<dbReference type="Proteomes" id="UP000198901">
    <property type="component" value="Unassembled WGS sequence"/>
</dbReference>
<evidence type="ECO:0000256" key="2">
    <source>
        <dbReference type="ARBA" id="ARBA00006275"/>
    </source>
</evidence>
<comment type="subcellular location">
    <subcellularLocation>
        <location evidence="1">Cell outer membrane</location>
    </subcellularLocation>
</comment>
<dbReference type="Pfam" id="PF07980">
    <property type="entry name" value="SusD_RagB"/>
    <property type="match status" value="1"/>
</dbReference>
<feature type="domain" description="RagB/SusD" evidence="6">
    <location>
        <begin position="303"/>
        <end position="540"/>
    </location>
</feature>
<evidence type="ECO:0000259" key="7">
    <source>
        <dbReference type="Pfam" id="PF14322"/>
    </source>
</evidence>
<dbReference type="InterPro" id="IPR011990">
    <property type="entry name" value="TPR-like_helical_dom_sf"/>
</dbReference>
<keyword evidence="4" id="KW-0472">Membrane</keyword>
<evidence type="ECO:0000259" key="6">
    <source>
        <dbReference type="Pfam" id="PF07980"/>
    </source>
</evidence>
<organism evidence="8 9">
    <name type="scientific">Siphonobacter aquaeclarae</name>
    <dbReference type="NCBI Taxonomy" id="563176"/>
    <lineage>
        <taxon>Bacteria</taxon>
        <taxon>Pseudomonadati</taxon>
        <taxon>Bacteroidota</taxon>
        <taxon>Cytophagia</taxon>
        <taxon>Cytophagales</taxon>
        <taxon>Cytophagaceae</taxon>
        <taxon>Siphonobacter</taxon>
    </lineage>
</organism>
<dbReference type="Pfam" id="PF14322">
    <property type="entry name" value="SusD-like_3"/>
    <property type="match status" value="1"/>
</dbReference>
<dbReference type="OrthoDB" id="9792139at2"/>
<keyword evidence="3" id="KW-0732">Signal</keyword>
<comment type="similarity">
    <text evidence="2">Belongs to the SusD family.</text>
</comment>
<dbReference type="AlphaFoldDB" id="A0A1G9V3Y3"/>
<proteinExistence type="inferred from homology"/>
<evidence type="ECO:0000313" key="8">
    <source>
        <dbReference type="EMBL" id="SDM66941.1"/>
    </source>
</evidence>
<dbReference type="SUPFAM" id="SSF48452">
    <property type="entry name" value="TPR-like"/>
    <property type="match status" value="1"/>
</dbReference>
<dbReference type="GO" id="GO:0009279">
    <property type="term" value="C:cell outer membrane"/>
    <property type="evidence" value="ECO:0007669"/>
    <property type="project" value="UniProtKB-SubCell"/>
</dbReference>
<keyword evidence="9" id="KW-1185">Reference proteome</keyword>
<dbReference type="EMBL" id="FNGS01000008">
    <property type="protein sequence ID" value="SDM66941.1"/>
    <property type="molecule type" value="Genomic_DNA"/>
</dbReference>
<sequence>MKTFNKGLIYAGLLTVLAGTNACTNLDEKLYSEINADQFYNNRQEILSAVLRPYTHANAWMAPTSQRSYWRLNELSADQLAWPQKGRHGYDDAQWIRLHGHSWVYTEDNVWDPWRLAYTGIGFCNNALTDFGKINWAKVGVSDTEKAAFIAELRVFRAYHYLKLMDLYGNIPVVTTVGTPLSPPTVARAEVFAFIEKELKESVDALPDLSKKMIGRISKAAGYSMLVELYLNAEVWTGKARWDDCIAACDKIITGQTGALNGTLALDSDLLSTYNTTNDNSKEILFQLVYDFQATPTRCGWNSDFYHFNQRYIYDGDANGNNGVVVIPSAYDAFKENDLRKSTWMLIGPQFYTTDPTKPVLGTEEYVGKQLTFVKEIRRASEGGTRSTMIDGEENSGARFNKYRPGRQTDAKYWSNDWVLYRLTDTYFAKAEALMRKNGGTATAESVKLINDVRKRAFTAADFDKEAYTTATLTLDELLAERGREFIFEGKRRTDMIRFGKFVTASWWDHTPSNDPNKNLFPVAQRQLQANQNLKQNPGYPEK</sequence>
<name>A0A1G9V3Y3_9BACT</name>
<feature type="domain" description="SusD-like N-terminal" evidence="7">
    <location>
        <begin position="26"/>
        <end position="231"/>
    </location>
</feature>
<evidence type="ECO:0000256" key="3">
    <source>
        <dbReference type="ARBA" id="ARBA00022729"/>
    </source>
</evidence>
<dbReference type="STRING" id="563176.SAMN04488090_3955"/>
<evidence type="ECO:0000256" key="4">
    <source>
        <dbReference type="ARBA" id="ARBA00023136"/>
    </source>
</evidence>
<evidence type="ECO:0000256" key="1">
    <source>
        <dbReference type="ARBA" id="ARBA00004442"/>
    </source>
</evidence>
<dbReference type="Gene3D" id="1.25.40.390">
    <property type="match status" value="1"/>
</dbReference>
<keyword evidence="5" id="KW-0998">Cell outer membrane</keyword>
<dbReference type="InterPro" id="IPR012944">
    <property type="entry name" value="SusD_RagB_dom"/>
</dbReference>
<gene>
    <name evidence="8" type="ORF">SAMN04488090_3955</name>
</gene>
<evidence type="ECO:0000313" key="9">
    <source>
        <dbReference type="Proteomes" id="UP000198901"/>
    </source>
</evidence>
<accession>A0A1G9V3Y3</accession>
<evidence type="ECO:0000256" key="5">
    <source>
        <dbReference type="ARBA" id="ARBA00023237"/>
    </source>
</evidence>
<dbReference type="RefSeq" id="WP_093207066.1">
    <property type="nucleotide sequence ID" value="NZ_FNGS01000008.1"/>
</dbReference>